<reference evidence="2 3" key="1">
    <citation type="journal article" date="2019" name="Int. J. Syst. Evol. Microbiol.">
        <title>The Global Catalogue of Microorganisms (GCM) 10K type strain sequencing project: providing services to taxonomists for standard genome sequencing and annotation.</title>
        <authorList>
            <consortium name="The Broad Institute Genomics Platform"/>
            <consortium name="The Broad Institute Genome Sequencing Center for Infectious Disease"/>
            <person name="Wu L."/>
            <person name="Ma J."/>
        </authorList>
    </citation>
    <scope>NUCLEOTIDE SEQUENCE [LARGE SCALE GENOMIC DNA]</scope>
    <source>
        <strain evidence="2 3">JCM 15608</strain>
    </source>
</reference>
<feature type="signal peptide" evidence="1">
    <location>
        <begin position="1"/>
        <end position="21"/>
    </location>
</feature>
<dbReference type="Pfam" id="PF20098">
    <property type="entry name" value="DUF6488"/>
    <property type="match status" value="1"/>
</dbReference>
<protein>
    <recommendedName>
        <fullName evidence="4">PepSY domain-containing protein</fullName>
    </recommendedName>
</protein>
<dbReference type="Proteomes" id="UP001500021">
    <property type="component" value="Unassembled WGS sequence"/>
</dbReference>
<accession>A0ABN1L522</accession>
<gene>
    <name evidence="2" type="ORF">GCM10009111_11510</name>
</gene>
<keyword evidence="3" id="KW-1185">Reference proteome</keyword>
<name>A0ABN1L522_9GAMM</name>
<feature type="chain" id="PRO_5045665056" description="PepSY domain-containing protein" evidence="1">
    <location>
        <begin position="22"/>
        <end position="110"/>
    </location>
</feature>
<comment type="caution">
    <text evidence="2">The sequence shown here is derived from an EMBL/GenBank/DDBJ whole genome shotgun (WGS) entry which is preliminary data.</text>
</comment>
<keyword evidence="1" id="KW-0732">Signal</keyword>
<evidence type="ECO:0008006" key="4">
    <source>
        <dbReference type="Google" id="ProtNLM"/>
    </source>
</evidence>
<sequence length="110" mass="12446">MKNLIVMLFVGLMLNTGIAFAHGDHKMSSAKDAIQVAIKVTQKLTFKDLGYKVGKLDESWKALTTEEFKLYAAQDNRYKVSAFNKDNNKVIYFLMTMSGELLQVNSEAKF</sequence>
<proteinExistence type="predicted"/>
<dbReference type="RefSeq" id="WP_343816089.1">
    <property type="nucleotide sequence ID" value="NZ_BAAAFA010000003.1"/>
</dbReference>
<evidence type="ECO:0000256" key="1">
    <source>
        <dbReference type="SAM" id="SignalP"/>
    </source>
</evidence>
<evidence type="ECO:0000313" key="3">
    <source>
        <dbReference type="Proteomes" id="UP001500021"/>
    </source>
</evidence>
<dbReference type="InterPro" id="IPR045503">
    <property type="entry name" value="DUF6488"/>
</dbReference>
<organism evidence="2 3">
    <name type="scientific">Colwellia asteriadis</name>
    <dbReference type="NCBI Taxonomy" id="517723"/>
    <lineage>
        <taxon>Bacteria</taxon>
        <taxon>Pseudomonadati</taxon>
        <taxon>Pseudomonadota</taxon>
        <taxon>Gammaproteobacteria</taxon>
        <taxon>Alteromonadales</taxon>
        <taxon>Colwelliaceae</taxon>
        <taxon>Colwellia</taxon>
    </lineage>
</organism>
<evidence type="ECO:0000313" key="2">
    <source>
        <dbReference type="EMBL" id="GAA0814526.1"/>
    </source>
</evidence>
<dbReference type="EMBL" id="BAAAFA010000003">
    <property type="protein sequence ID" value="GAA0814526.1"/>
    <property type="molecule type" value="Genomic_DNA"/>
</dbReference>